<evidence type="ECO:0000313" key="7">
    <source>
        <dbReference type="EMBL" id="KXL53248.1"/>
    </source>
</evidence>
<evidence type="ECO:0000259" key="6">
    <source>
        <dbReference type="PROSITE" id="PS51918"/>
    </source>
</evidence>
<dbReference type="InterPro" id="IPR006638">
    <property type="entry name" value="Elp3/MiaA/NifB-like_rSAM"/>
</dbReference>
<keyword evidence="8" id="KW-1185">Reference proteome</keyword>
<feature type="domain" description="Radical SAM core" evidence="6">
    <location>
        <begin position="14"/>
        <end position="285"/>
    </location>
</feature>
<name>A0A136WFC3_9FIRM</name>
<evidence type="ECO:0000256" key="2">
    <source>
        <dbReference type="ARBA" id="ARBA00022691"/>
    </source>
</evidence>
<dbReference type="InterPro" id="IPR007197">
    <property type="entry name" value="rSAM"/>
</dbReference>
<dbReference type="AlphaFoldDB" id="A0A136WFC3"/>
<keyword evidence="4" id="KW-0408">Iron</keyword>
<dbReference type="Pfam" id="PF04055">
    <property type="entry name" value="Radical_SAM"/>
    <property type="match status" value="1"/>
</dbReference>
<accession>A0A136WFC3</accession>
<dbReference type="SUPFAM" id="SSF102114">
    <property type="entry name" value="Radical SAM enzymes"/>
    <property type="match status" value="1"/>
</dbReference>
<dbReference type="InterPro" id="IPR058240">
    <property type="entry name" value="rSAM_sf"/>
</dbReference>
<dbReference type="PATRIC" id="fig|36847.3.peg.1413"/>
<dbReference type="EMBL" id="LRVM01000003">
    <property type="protein sequence ID" value="KXL53248.1"/>
    <property type="molecule type" value="Genomic_DNA"/>
</dbReference>
<protein>
    <submittedName>
        <fullName evidence="7">Radical SAM superfamily protein</fullName>
    </submittedName>
</protein>
<evidence type="ECO:0000256" key="3">
    <source>
        <dbReference type="ARBA" id="ARBA00022723"/>
    </source>
</evidence>
<comment type="caution">
    <text evidence="7">The sequence shown here is derived from an EMBL/GenBank/DDBJ whole genome shotgun (WGS) entry which is preliminary data.</text>
</comment>
<dbReference type="STRING" id="36847.CLNEO_12190"/>
<dbReference type="GO" id="GO:0046872">
    <property type="term" value="F:metal ion binding"/>
    <property type="evidence" value="ECO:0007669"/>
    <property type="project" value="UniProtKB-KW"/>
</dbReference>
<dbReference type="RefSeq" id="WP_066086045.1">
    <property type="nucleotide sequence ID" value="NZ_LRVM01000003.1"/>
</dbReference>
<gene>
    <name evidence="7" type="ORF">CLNEO_12190</name>
</gene>
<dbReference type="GO" id="GO:0003824">
    <property type="term" value="F:catalytic activity"/>
    <property type="evidence" value="ECO:0007669"/>
    <property type="project" value="InterPro"/>
</dbReference>
<dbReference type="SMART" id="SM00729">
    <property type="entry name" value="Elp3"/>
    <property type="match status" value="1"/>
</dbReference>
<keyword evidence="5" id="KW-0411">Iron-sulfur</keyword>
<evidence type="ECO:0000256" key="1">
    <source>
        <dbReference type="ARBA" id="ARBA00001966"/>
    </source>
</evidence>
<dbReference type="PANTHER" id="PTHR43409:SF4">
    <property type="entry name" value="RADICAL SAM SUPERFAMILY PROTEIN"/>
    <property type="match status" value="1"/>
</dbReference>
<dbReference type="SFLD" id="SFLDS00029">
    <property type="entry name" value="Radical_SAM"/>
    <property type="match status" value="1"/>
</dbReference>
<dbReference type="SFLD" id="SFLDG01095">
    <property type="entry name" value="Uncharacterised_Radical_SAM_Su"/>
    <property type="match status" value="1"/>
</dbReference>
<dbReference type="PROSITE" id="PS51918">
    <property type="entry name" value="RADICAL_SAM"/>
    <property type="match status" value="1"/>
</dbReference>
<dbReference type="InterPro" id="IPR051198">
    <property type="entry name" value="BchE-like"/>
</dbReference>
<keyword evidence="2" id="KW-0949">S-adenosyl-L-methionine</keyword>
<dbReference type="GO" id="GO:0051536">
    <property type="term" value="F:iron-sulfur cluster binding"/>
    <property type="evidence" value="ECO:0007669"/>
    <property type="project" value="UniProtKB-KW"/>
</dbReference>
<dbReference type="Gene3D" id="3.20.20.70">
    <property type="entry name" value="Aldolase class I"/>
    <property type="match status" value="1"/>
</dbReference>
<sequence>MEQGVFQIGPIRPPSEANSLLLRVTENCPWNKCKFCMLYKNSAFHTRPVAEVKKDIDVMAEYRDRILTHIEECGEYNMEAIQQDYLSLPSDEAKICYQMVFTWLTEGNKQAIFLQDANTMVLRPDWLIEIVCYVRERLPEIQRITSYGRANTMARISAEDFKRLRAAGLDRIHSGYESGSDKVLEMIGKGATQEDEIIGGKKVKEAGIELSIYFMPGVGGRALSDENAIETAKVINEVNPDFVRLRTFVLRTGSLMEELQASGVYRELRDMEKLLEIRKMLAHIDTKKAHGKITSDHIINLLQEVTGYMDKDLSWMLEYIDSFLALPELEQKKYQLARRMGFPLDWKYLYRMQPSDQSRVEEMAKNIVDEKEWEALLHRFTDRYI</sequence>
<dbReference type="Proteomes" id="UP000070539">
    <property type="component" value="Unassembled WGS sequence"/>
</dbReference>
<reference evidence="7 8" key="1">
    <citation type="submission" date="2016-01" db="EMBL/GenBank/DDBJ databases">
        <title>Genome sequence of Clostridium neopropionicum X4, DSM-3847.</title>
        <authorList>
            <person name="Poehlein A."/>
            <person name="Beck M.H."/>
            <person name="Bengelsdorf F.R."/>
            <person name="Daniel R."/>
            <person name="Duerre P."/>
        </authorList>
    </citation>
    <scope>NUCLEOTIDE SEQUENCE [LARGE SCALE GENOMIC DNA]</scope>
    <source>
        <strain evidence="7 8">DSM-3847</strain>
    </source>
</reference>
<keyword evidence="3" id="KW-0479">Metal-binding</keyword>
<dbReference type="InterPro" id="IPR013785">
    <property type="entry name" value="Aldolase_TIM"/>
</dbReference>
<proteinExistence type="predicted"/>
<organism evidence="7 8">
    <name type="scientific">Anaerotignum neopropionicum</name>
    <dbReference type="NCBI Taxonomy" id="36847"/>
    <lineage>
        <taxon>Bacteria</taxon>
        <taxon>Bacillati</taxon>
        <taxon>Bacillota</taxon>
        <taxon>Clostridia</taxon>
        <taxon>Lachnospirales</taxon>
        <taxon>Anaerotignaceae</taxon>
        <taxon>Anaerotignum</taxon>
    </lineage>
</organism>
<evidence type="ECO:0000313" key="8">
    <source>
        <dbReference type="Proteomes" id="UP000070539"/>
    </source>
</evidence>
<comment type="cofactor">
    <cofactor evidence="1">
        <name>[4Fe-4S] cluster</name>
        <dbReference type="ChEBI" id="CHEBI:49883"/>
    </cofactor>
</comment>
<evidence type="ECO:0000256" key="4">
    <source>
        <dbReference type="ARBA" id="ARBA00023004"/>
    </source>
</evidence>
<dbReference type="PANTHER" id="PTHR43409">
    <property type="entry name" value="ANAEROBIC MAGNESIUM-PROTOPORPHYRIN IX MONOMETHYL ESTER CYCLASE-RELATED"/>
    <property type="match status" value="1"/>
</dbReference>
<evidence type="ECO:0000256" key="5">
    <source>
        <dbReference type="ARBA" id="ARBA00023014"/>
    </source>
</evidence>